<keyword evidence="1" id="KW-1133">Transmembrane helix</keyword>
<feature type="transmembrane region" description="Helical" evidence="1">
    <location>
        <begin position="55"/>
        <end position="75"/>
    </location>
</feature>
<feature type="transmembrane region" description="Helical" evidence="1">
    <location>
        <begin position="87"/>
        <end position="109"/>
    </location>
</feature>
<accession>A0A1Y2BNE4</accession>
<dbReference type="OrthoDB" id="2158380at2759"/>
<keyword evidence="1" id="KW-0812">Transmembrane</keyword>
<proteinExistence type="predicted"/>
<dbReference type="EMBL" id="MCGO01000056">
    <property type="protein sequence ID" value="ORY36279.1"/>
    <property type="molecule type" value="Genomic_DNA"/>
</dbReference>
<evidence type="ECO:0000313" key="2">
    <source>
        <dbReference type="EMBL" id="ORY36279.1"/>
    </source>
</evidence>
<evidence type="ECO:0000256" key="1">
    <source>
        <dbReference type="SAM" id="Phobius"/>
    </source>
</evidence>
<keyword evidence="1" id="KW-0472">Membrane</keyword>
<feature type="transmembrane region" description="Helical" evidence="1">
    <location>
        <begin position="12"/>
        <end position="35"/>
    </location>
</feature>
<evidence type="ECO:0000313" key="3">
    <source>
        <dbReference type="Proteomes" id="UP000193642"/>
    </source>
</evidence>
<reference evidence="2 3" key="1">
    <citation type="submission" date="2016-07" db="EMBL/GenBank/DDBJ databases">
        <title>Pervasive Adenine N6-methylation of Active Genes in Fungi.</title>
        <authorList>
            <consortium name="DOE Joint Genome Institute"/>
            <person name="Mondo S.J."/>
            <person name="Dannebaum R.O."/>
            <person name="Kuo R.C."/>
            <person name="Labutti K."/>
            <person name="Haridas S."/>
            <person name="Kuo A."/>
            <person name="Salamov A."/>
            <person name="Ahrendt S.R."/>
            <person name="Lipzen A."/>
            <person name="Sullivan W."/>
            <person name="Andreopoulos W.B."/>
            <person name="Clum A."/>
            <person name="Lindquist E."/>
            <person name="Daum C."/>
            <person name="Ramamoorthy G.K."/>
            <person name="Gryganskyi A."/>
            <person name="Culley D."/>
            <person name="Magnuson J.K."/>
            <person name="James T.Y."/>
            <person name="O'Malley M.A."/>
            <person name="Stajich J.E."/>
            <person name="Spatafora J.W."/>
            <person name="Visel A."/>
            <person name="Grigoriev I.V."/>
        </authorList>
    </citation>
    <scope>NUCLEOTIDE SEQUENCE [LARGE SCALE GENOMIC DNA]</scope>
    <source>
        <strain evidence="2 3">JEL800</strain>
    </source>
</reference>
<protein>
    <submittedName>
        <fullName evidence="2">Uncharacterized protein</fullName>
    </submittedName>
</protein>
<keyword evidence="3" id="KW-1185">Reference proteome</keyword>
<dbReference type="AlphaFoldDB" id="A0A1Y2BNE4"/>
<organism evidence="2 3">
    <name type="scientific">Rhizoclosmatium globosum</name>
    <dbReference type="NCBI Taxonomy" id="329046"/>
    <lineage>
        <taxon>Eukaryota</taxon>
        <taxon>Fungi</taxon>
        <taxon>Fungi incertae sedis</taxon>
        <taxon>Chytridiomycota</taxon>
        <taxon>Chytridiomycota incertae sedis</taxon>
        <taxon>Chytridiomycetes</taxon>
        <taxon>Chytridiales</taxon>
        <taxon>Chytriomycetaceae</taxon>
        <taxon>Rhizoclosmatium</taxon>
    </lineage>
</organism>
<dbReference type="Proteomes" id="UP000193642">
    <property type="component" value="Unassembled WGS sequence"/>
</dbReference>
<gene>
    <name evidence="2" type="ORF">BCR33DRAFT_722085</name>
</gene>
<name>A0A1Y2BNE4_9FUNG</name>
<comment type="caution">
    <text evidence="2">The sequence shown here is derived from an EMBL/GenBank/DDBJ whole genome shotgun (WGS) entry which is preliminary data.</text>
</comment>
<feature type="transmembrane region" description="Helical" evidence="1">
    <location>
        <begin position="152"/>
        <end position="171"/>
    </location>
</feature>
<sequence>MVDTKIHNLPVLLVNALLEGTPGILGLLGTLSGLFSGPEVLFGITKASKLETAAFTEVYSLLSFLGGLAFAFLYFSKSANRNTSALMPYLFGGVVYHLMIASFSLHRLLDFNNSPLLPGPNYRTTATQLQGLPVLKTVGDYLTALTNEELRVVGGGLAVLTHVTMGVWFVISIVSASENWLEPAVSEGAAPVVDKKIAAAAEKVGGGKTGGKKKN</sequence>